<evidence type="ECO:0000256" key="8">
    <source>
        <dbReference type="ARBA" id="ARBA00022989"/>
    </source>
</evidence>
<evidence type="ECO:0000313" key="15">
    <source>
        <dbReference type="Proteomes" id="UP000594771"/>
    </source>
</evidence>
<dbReference type="SUPFAM" id="SSF55874">
    <property type="entry name" value="ATPase domain of HSP90 chaperone/DNA topoisomerase II/histidine kinase"/>
    <property type="match status" value="1"/>
</dbReference>
<dbReference type="GO" id="GO:0004721">
    <property type="term" value="F:phosphoprotein phosphatase activity"/>
    <property type="evidence" value="ECO:0007669"/>
    <property type="project" value="TreeGrafter"/>
</dbReference>
<feature type="transmembrane region" description="Helical" evidence="11">
    <location>
        <begin position="35"/>
        <end position="57"/>
    </location>
</feature>
<dbReference type="PANTHER" id="PTHR45453:SF2">
    <property type="entry name" value="HISTIDINE KINASE"/>
    <property type="match status" value="1"/>
</dbReference>
<comment type="catalytic activity">
    <reaction evidence="1">
        <text>ATP + protein L-histidine = ADP + protein N-phospho-L-histidine.</text>
        <dbReference type="EC" id="2.7.13.3"/>
    </reaction>
</comment>
<keyword evidence="8 11" id="KW-1133">Transmembrane helix</keyword>
<dbReference type="GO" id="GO:0000155">
    <property type="term" value="F:phosphorelay sensor kinase activity"/>
    <property type="evidence" value="ECO:0007669"/>
    <property type="project" value="TreeGrafter"/>
</dbReference>
<evidence type="ECO:0000256" key="5">
    <source>
        <dbReference type="ARBA" id="ARBA00022679"/>
    </source>
</evidence>
<dbReference type="InterPro" id="IPR050351">
    <property type="entry name" value="BphY/WalK/GraS-like"/>
</dbReference>
<dbReference type="GO" id="GO:0016036">
    <property type="term" value="P:cellular response to phosphate starvation"/>
    <property type="evidence" value="ECO:0007669"/>
    <property type="project" value="TreeGrafter"/>
</dbReference>
<dbReference type="EC" id="2.7.13.3" evidence="3"/>
<evidence type="ECO:0000313" key="14">
    <source>
        <dbReference type="EMBL" id="QPS01575.1"/>
    </source>
</evidence>
<feature type="transmembrane region" description="Helical" evidence="11">
    <location>
        <begin position="12"/>
        <end position="29"/>
    </location>
</feature>
<dbReference type="Proteomes" id="UP000594771">
    <property type="component" value="Chromosome"/>
</dbReference>
<dbReference type="Pfam" id="PF02518">
    <property type="entry name" value="HATPase_c"/>
    <property type="match status" value="1"/>
</dbReference>
<dbReference type="InterPro" id="IPR005467">
    <property type="entry name" value="His_kinase_dom"/>
</dbReference>
<dbReference type="RefSeq" id="WP_060777604.1">
    <property type="nucleotide sequence ID" value="NZ_CAJHLF010000001.1"/>
</dbReference>
<protein>
    <recommendedName>
        <fullName evidence="3">histidine kinase</fullName>
        <ecNumber evidence="3">2.7.13.3</ecNumber>
    </recommendedName>
</protein>
<dbReference type="KEGG" id="aun:AWM73_00645"/>
<evidence type="ECO:0000256" key="7">
    <source>
        <dbReference type="ARBA" id="ARBA00022777"/>
    </source>
</evidence>
<dbReference type="EMBL" id="JAOTML010000005">
    <property type="protein sequence ID" value="MCY3053390.1"/>
    <property type="molecule type" value="Genomic_DNA"/>
</dbReference>
<evidence type="ECO:0000256" key="10">
    <source>
        <dbReference type="ARBA" id="ARBA00023136"/>
    </source>
</evidence>
<dbReference type="AlphaFoldDB" id="A0A109RE67"/>
<evidence type="ECO:0000256" key="2">
    <source>
        <dbReference type="ARBA" id="ARBA00004651"/>
    </source>
</evidence>
<dbReference type="GeneID" id="35767107"/>
<dbReference type="InterPro" id="IPR003594">
    <property type="entry name" value="HATPase_dom"/>
</dbReference>
<comment type="subcellular location">
    <subcellularLocation>
        <location evidence="2">Cell membrane</location>
        <topology evidence="2">Multi-pass membrane protein</topology>
    </subcellularLocation>
</comment>
<evidence type="ECO:0000256" key="1">
    <source>
        <dbReference type="ARBA" id="ARBA00000085"/>
    </source>
</evidence>
<evidence type="ECO:0000256" key="11">
    <source>
        <dbReference type="SAM" id="Phobius"/>
    </source>
</evidence>
<dbReference type="SMART" id="SM00387">
    <property type="entry name" value="HATPase_c"/>
    <property type="match status" value="1"/>
</dbReference>
<evidence type="ECO:0000256" key="6">
    <source>
        <dbReference type="ARBA" id="ARBA00022692"/>
    </source>
</evidence>
<dbReference type="InterPro" id="IPR036890">
    <property type="entry name" value="HATPase_C_sf"/>
</dbReference>
<accession>A0A109RE67</accession>
<proteinExistence type="predicted"/>
<dbReference type="OrthoDB" id="9780487at2"/>
<keyword evidence="4" id="KW-1003">Cell membrane</keyword>
<name>A0A109RE67_9LACT</name>
<dbReference type="PROSITE" id="PS50109">
    <property type="entry name" value="HIS_KIN"/>
    <property type="match status" value="1"/>
</dbReference>
<dbReference type="PANTHER" id="PTHR45453">
    <property type="entry name" value="PHOSPHATE REGULON SENSOR PROTEIN PHOR"/>
    <property type="match status" value="1"/>
</dbReference>
<evidence type="ECO:0000313" key="16">
    <source>
        <dbReference type="Proteomes" id="UP001069145"/>
    </source>
</evidence>
<reference evidence="14 15" key="1">
    <citation type="submission" date="2020-12" db="EMBL/GenBank/DDBJ databases">
        <title>FDA dAtabase for Regulatory Grade micrObial Sequences (FDA-ARGOS): Supporting development and validation of Infectious Disease Dx tests.</title>
        <authorList>
            <person name="Sproer C."/>
            <person name="Gronow S."/>
            <person name="Severitt S."/>
            <person name="Schroder I."/>
            <person name="Tallon L."/>
            <person name="Sadzewicz L."/>
            <person name="Zhao X."/>
            <person name="Boylan J."/>
            <person name="Ott S."/>
            <person name="Bowen H."/>
            <person name="Vavikolanu K."/>
            <person name="Mehta A."/>
            <person name="Aluvathingal J."/>
            <person name="Nadendla S."/>
            <person name="Lowell S."/>
            <person name="Myers T."/>
            <person name="Yan Y."/>
            <person name="Sichtig H."/>
        </authorList>
    </citation>
    <scope>NUCLEOTIDE SEQUENCE [LARGE SCALE GENOMIC DNA]</scope>
    <source>
        <strain evidence="14 15">FDAARGOS_911</strain>
    </source>
</reference>
<dbReference type="Gene3D" id="3.30.565.10">
    <property type="entry name" value="Histidine kinase-like ATPase, C-terminal domain"/>
    <property type="match status" value="1"/>
</dbReference>
<organism evidence="14 15">
    <name type="scientific">Aerococcus urinae</name>
    <dbReference type="NCBI Taxonomy" id="1376"/>
    <lineage>
        <taxon>Bacteria</taxon>
        <taxon>Bacillati</taxon>
        <taxon>Bacillota</taxon>
        <taxon>Bacilli</taxon>
        <taxon>Lactobacillales</taxon>
        <taxon>Aerococcaceae</taxon>
        <taxon>Aerococcus</taxon>
    </lineage>
</organism>
<evidence type="ECO:0000313" key="13">
    <source>
        <dbReference type="EMBL" id="MCY3053390.1"/>
    </source>
</evidence>
<keyword evidence="5" id="KW-0808">Transferase</keyword>
<dbReference type="GO" id="GO:0005886">
    <property type="term" value="C:plasma membrane"/>
    <property type="evidence" value="ECO:0007669"/>
    <property type="project" value="UniProtKB-SubCell"/>
</dbReference>
<sequence>MKDFLKRQSVTLITMTFTVLVILLAVILFDLDAMVARFLLLFLSFFYGIILLLSYWLEDRQVDYRKLYHDSQAKAEADRVQADLVKQEQQGYFLTWLHQIKTPIAAAKLLIQDLEPKTKDDLEAQLLAIENYTTMVLTYLKVSNEQKNLQIKAVSLDALIAPLLKKYRRIFINSHTRLHYQAIPDQVMTDPTASEIMIEQVLNNALKYASGREIWITYQADQACLTIRDNGRGIKASDLPKVFDQGYSAFMGKSLRRSTGIGLFLVKQLADRLDQPVDLESTWGQGTTVRIYFHQDAFSAS</sequence>
<keyword evidence="6 11" id="KW-0812">Transmembrane</keyword>
<evidence type="ECO:0000256" key="9">
    <source>
        <dbReference type="ARBA" id="ARBA00023012"/>
    </source>
</evidence>
<reference evidence="13" key="2">
    <citation type="submission" date="2022-09" db="EMBL/GenBank/DDBJ databases">
        <title>Aerococcus urinae taxonomy study.</title>
        <authorList>
            <person name="Christensen J."/>
            <person name="Senneby E."/>
        </authorList>
    </citation>
    <scope>NUCLEOTIDE SEQUENCE</scope>
    <source>
        <strain evidence="13">NLD-066-U95</strain>
    </source>
</reference>
<evidence type="ECO:0000256" key="4">
    <source>
        <dbReference type="ARBA" id="ARBA00022475"/>
    </source>
</evidence>
<keyword evidence="16" id="KW-1185">Reference proteome</keyword>
<dbReference type="EMBL" id="CP065662">
    <property type="protein sequence ID" value="QPS01575.1"/>
    <property type="molecule type" value="Genomic_DNA"/>
</dbReference>
<evidence type="ECO:0000256" key="3">
    <source>
        <dbReference type="ARBA" id="ARBA00012438"/>
    </source>
</evidence>
<keyword evidence="10 11" id="KW-0472">Membrane</keyword>
<dbReference type="Proteomes" id="UP001069145">
    <property type="component" value="Unassembled WGS sequence"/>
</dbReference>
<evidence type="ECO:0000259" key="12">
    <source>
        <dbReference type="PROSITE" id="PS50109"/>
    </source>
</evidence>
<gene>
    <name evidence="14" type="ORF">I6G68_00375</name>
    <name evidence="13" type="ORF">ODY43_05225</name>
</gene>
<feature type="domain" description="Histidine kinase" evidence="12">
    <location>
        <begin position="95"/>
        <end position="297"/>
    </location>
</feature>
<keyword evidence="7 14" id="KW-0418">Kinase</keyword>
<keyword evidence="9" id="KW-0902">Two-component regulatory system</keyword>